<dbReference type="RefSeq" id="WP_188790451.1">
    <property type="nucleotide sequence ID" value="NZ_BMJV01000004.1"/>
</dbReference>
<accession>A0A8J2ZK94</accession>
<proteinExistence type="predicted"/>
<comment type="caution">
    <text evidence="1">The sequence shown here is derived from an EMBL/GenBank/DDBJ whole genome shotgun (WGS) entry which is preliminary data.</text>
</comment>
<protein>
    <submittedName>
        <fullName evidence="1">Uncharacterized protein</fullName>
    </submittedName>
</protein>
<sequence length="45" mass="4523">MIYIAIGVAGTLIVPLSAPAIGEELSLWQGLATALMLGGLAVLTL</sequence>
<reference evidence="1" key="1">
    <citation type="journal article" date="2014" name="Int. J. Syst. Evol. Microbiol.">
        <title>Complete genome sequence of Corynebacterium casei LMG S-19264T (=DSM 44701T), isolated from a smear-ripened cheese.</title>
        <authorList>
            <consortium name="US DOE Joint Genome Institute (JGI-PGF)"/>
            <person name="Walter F."/>
            <person name="Albersmeier A."/>
            <person name="Kalinowski J."/>
            <person name="Ruckert C."/>
        </authorList>
    </citation>
    <scope>NUCLEOTIDE SEQUENCE</scope>
    <source>
        <strain evidence="1">CGMCC 1.15762</strain>
    </source>
</reference>
<dbReference type="EMBL" id="BMJV01000004">
    <property type="protein sequence ID" value="GGG74681.1"/>
    <property type="molecule type" value="Genomic_DNA"/>
</dbReference>
<dbReference type="AlphaFoldDB" id="A0A8J2ZK94"/>
<name>A0A8J2ZK94_9RHOB</name>
<evidence type="ECO:0000313" key="1">
    <source>
        <dbReference type="EMBL" id="GGG74681.1"/>
    </source>
</evidence>
<gene>
    <name evidence="1" type="ORF">GCM10011415_23950</name>
</gene>
<organism evidence="1 2">
    <name type="scientific">Salipiger pallidus</name>
    <dbReference type="NCBI Taxonomy" id="1775170"/>
    <lineage>
        <taxon>Bacteria</taxon>
        <taxon>Pseudomonadati</taxon>
        <taxon>Pseudomonadota</taxon>
        <taxon>Alphaproteobacteria</taxon>
        <taxon>Rhodobacterales</taxon>
        <taxon>Roseobacteraceae</taxon>
        <taxon>Salipiger</taxon>
    </lineage>
</organism>
<keyword evidence="2" id="KW-1185">Reference proteome</keyword>
<dbReference type="Proteomes" id="UP000617145">
    <property type="component" value="Unassembled WGS sequence"/>
</dbReference>
<evidence type="ECO:0000313" key="2">
    <source>
        <dbReference type="Proteomes" id="UP000617145"/>
    </source>
</evidence>
<reference evidence="1" key="2">
    <citation type="submission" date="2020-09" db="EMBL/GenBank/DDBJ databases">
        <authorList>
            <person name="Sun Q."/>
            <person name="Zhou Y."/>
        </authorList>
    </citation>
    <scope>NUCLEOTIDE SEQUENCE</scope>
    <source>
        <strain evidence="1">CGMCC 1.15762</strain>
    </source>
</reference>